<feature type="compositionally biased region" description="Basic and acidic residues" evidence="7">
    <location>
        <begin position="79"/>
        <end position="98"/>
    </location>
</feature>
<dbReference type="PANTHER" id="PTHR12829">
    <property type="entry name" value="N6-ADENOSINE-METHYLTRANSFERASE"/>
    <property type="match status" value="1"/>
</dbReference>
<feature type="compositionally biased region" description="Basic and acidic residues" evidence="7">
    <location>
        <begin position="25"/>
        <end position="38"/>
    </location>
</feature>
<dbReference type="GO" id="GO:0005634">
    <property type="term" value="C:nucleus"/>
    <property type="evidence" value="ECO:0007669"/>
    <property type="project" value="TreeGrafter"/>
</dbReference>
<organism evidence="8 9">
    <name type="scientific">Gonapodya prolifera (strain JEL478)</name>
    <name type="common">Monoblepharis prolifera</name>
    <dbReference type="NCBI Taxonomy" id="1344416"/>
    <lineage>
        <taxon>Eukaryota</taxon>
        <taxon>Fungi</taxon>
        <taxon>Fungi incertae sedis</taxon>
        <taxon>Chytridiomycota</taxon>
        <taxon>Chytridiomycota incertae sedis</taxon>
        <taxon>Monoblepharidomycetes</taxon>
        <taxon>Monoblepharidales</taxon>
        <taxon>Gonapodyaceae</taxon>
        <taxon>Gonapodya</taxon>
    </lineage>
</organism>
<dbReference type="EMBL" id="KQ965744">
    <property type="protein sequence ID" value="KXS17938.1"/>
    <property type="molecule type" value="Genomic_DNA"/>
</dbReference>
<evidence type="ECO:0000256" key="1">
    <source>
        <dbReference type="ARBA" id="ARBA00012160"/>
    </source>
</evidence>
<comment type="similarity">
    <text evidence="6">Belongs to the MT-A70-like family.</text>
</comment>
<evidence type="ECO:0000256" key="3">
    <source>
        <dbReference type="ARBA" id="ARBA00022679"/>
    </source>
</evidence>
<evidence type="ECO:0000256" key="4">
    <source>
        <dbReference type="ARBA" id="ARBA00022691"/>
    </source>
</evidence>
<dbReference type="InterPro" id="IPR029063">
    <property type="entry name" value="SAM-dependent_MTases_sf"/>
</dbReference>
<keyword evidence="9" id="KW-1185">Reference proteome</keyword>
<feature type="region of interest" description="Disordered" evidence="7">
    <location>
        <begin position="69"/>
        <end position="98"/>
    </location>
</feature>
<dbReference type="EC" id="2.1.1.348" evidence="1"/>
<dbReference type="PANTHER" id="PTHR12829:SF7">
    <property type="entry name" value="N6-ADENOSINE-METHYLTRANSFERASE CATALYTIC SUBUNIT"/>
    <property type="match status" value="1"/>
</dbReference>
<dbReference type="GO" id="GO:0032259">
    <property type="term" value="P:methylation"/>
    <property type="evidence" value="ECO:0007669"/>
    <property type="project" value="UniProtKB-KW"/>
</dbReference>
<dbReference type="SUPFAM" id="SSF53335">
    <property type="entry name" value="S-adenosyl-L-methionine-dependent methyltransferases"/>
    <property type="match status" value="1"/>
</dbReference>
<proteinExistence type="inferred from homology"/>
<dbReference type="GO" id="GO:0036396">
    <property type="term" value="C:RNA N6-methyladenosine methyltransferase complex"/>
    <property type="evidence" value="ECO:0007669"/>
    <property type="project" value="TreeGrafter"/>
</dbReference>
<evidence type="ECO:0000256" key="6">
    <source>
        <dbReference type="PROSITE-ProRule" id="PRU00489"/>
    </source>
</evidence>
<feature type="compositionally biased region" description="Low complexity" evidence="7">
    <location>
        <begin position="218"/>
        <end position="243"/>
    </location>
</feature>
<evidence type="ECO:0000313" key="8">
    <source>
        <dbReference type="EMBL" id="KXS17938.1"/>
    </source>
</evidence>
<reference evidence="8 9" key="1">
    <citation type="journal article" date="2015" name="Genome Biol. Evol.">
        <title>Phylogenomic analyses indicate that early fungi evolved digesting cell walls of algal ancestors of land plants.</title>
        <authorList>
            <person name="Chang Y."/>
            <person name="Wang S."/>
            <person name="Sekimoto S."/>
            <person name="Aerts A.L."/>
            <person name="Choi C."/>
            <person name="Clum A."/>
            <person name="LaButti K.M."/>
            <person name="Lindquist E.A."/>
            <person name="Yee Ngan C."/>
            <person name="Ohm R.A."/>
            <person name="Salamov A.A."/>
            <person name="Grigoriev I.V."/>
            <person name="Spatafora J.W."/>
            <person name="Berbee M.L."/>
        </authorList>
    </citation>
    <scope>NUCLEOTIDE SEQUENCE [LARGE SCALE GENOMIC DNA]</scope>
    <source>
        <strain evidence="8 9">JEL478</strain>
    </source>
</reference>
<keyword evidence="3" id="KW-0808">Transferase</keyword>
<feature type="compositionally biased region" description="Polar residues" evidence="7">
    <location>
        <begin position="244"/>
        <end position="256"/>
    </location>
</feature>
<feature type="compositionally biased region" description="Polar residues" evidence="7">
    <location>
        <begin position="69"/>
        <end position="78"/>
    </location>
</feature>
<feature type="region of interest" description="Disordered" evidence="7">
    <location>
        <begin position="25"/>
        <end position="53"/>
    </location>
</feature>
<protein>
    <recommendedName>
        <fullName evidence="1">mRNA m(6)A methyltransferase</fullName>
        <ecNumber evidence="1">2.1.1.348</ecNumber>
    </recommendedName>
</protein>
<evidence type="ECO:0000313" key="9">
    <source>
        <dbReference type="Proteomes" id="UP000070544"/>
    </source>
</evidence>
<evidence type="ECO:0000256" key="7">
    <source>
        <dbReference type="SAM" id="MobiDB-lite"/>
    </source>
</evidence>
<feature type="region of interest" description="Disordered" evidence="7">
    <location>
        <begin position="218"/>
        <end position="256"/>
    </location>
</feature>
<dbReference type="Pfam" id="PF05063">
    <property type="entry name" value="MT-A70"/>
    <property type="match status" value="1"/>
</dbReference>
<comment type="catalytic activity">
    <reaction evidence="5">
        <text>an adenosine in mRNA + S-adenosyl-L-methionine = an N(6)-methyladenosine in mRNA + S-adenosyl-L-homocysteine + H(+)</text>
        <dbReference type="Rhea" id="RHEA:55584"/>
        <dbReference type="Rhea" id="RHEA-COMP:12414"/>
        <dbReference type="Rhea" id="RHEA-COMP:12417"/>
        <dbReference type="ChEBI" id="CHEBI:15378"/>
        <dbReference type="ChEBI" id="CHEBI:57856"/>
        <dbReference type="ChEBI" id="CHEBI:59789"/>
        <dbReference type="ChEBI" id="CHEBI:74411"/>
        <dbReference type="ChEBI" id="CHEBI:74449"/>
        <dbReference type="EC" id="2.1.1.348"/>
    </reaction>
</comment>
<gene>
    <name evidence="8" type="ORF">M427DRAFT_54167</name>
</gene>
<dbReference type="GO" id="GO:0001734">
    <property type="term" value="F:mRNA m(6)A methyltransferase activity"/>
    <property type="evidence" value="ECO:0007669"/>
    <property type="project" value="UniProtKB-EC"/>
</dbReference>
<keyword evidence="4" id="KW-0949">S-adenosyl-L-methionine</keyword>
<dbReference type="PROSITE" id="PS51143">
    <property type="entry name" value="MT_A70"/>
    <property type="match status" value="1"/>
</dbReference>
<dbReference type="OrthoDB" id="10262526at2759"/>
<dbReference type="Proteomes" id="UP000070544">
    <property type="component" value="Unassembled WGS sequence"/>
</dbReference>
<dbReference type="AlphaFoldDB" id="A0A139AMK6"/>
<accession>A0A139AMK6</accession>
<dbReference type="STRING" id="1344416.A0A139AMK6"/>
<keyword evidence="2" id="KW-0489">Methyltransferase</keyword>
<sequence length="608" mass="68600">MPPTRRPPRSTFTWSLHTSLADARARRAGYEARRRTIAEDEDGNGATKADDAARAGALTLRSRHRTQLNGFPSWSSSARDVDASKSIRSRNETERPMDQETADFLLAAALRSLARPALRSPIDSHALLAHVADACREKPGLMDDQKAPFHMAPIRVSSYFLAGFEVALRDLDARGALREVSWTMEEIEVCGKSRLLLTRFNIHGQPIISNLDTTMHATTTSSASSSKTPTKPSTTTTPTSTATVSGQTHARKASTSATADLAEIEALLTIPSARERALIDKGVWGDVTTALVKPTVMEVKAREKLMSQGRVFFREFCNHGTKDECRRRNHAPRACTKIHFLRTIRPHTDPSLGDCSYLNTCHRPDTCKYLHYELDDAEVASMPVDKLRATRVPLTRLWPAQWVNCDVRSLDYTVLGKFSVIMADPPWDIHMSLPYGTMKDDEMRAMPLHHLQDDGFIFLWVTGRAMELGRECLSIWGYERVEELIWVKTNQLQRLIRTGRTGHWLNHSKEHCLVGIKGRPKFHGGIDSDVLVAEVRETSRKPDEVYNIVDRLAPFSRKVEIFGRMHNTRDGWLTVGNQLEGVRLYEQDVLERWNARYPDKATKLARIT</sequence>
<evidence type="ECO:0000256" key="2">
    <source>
        <dbReference type="ARBA" id="ARBA00022603"/>
    </source>
</evidence>
<name>A0A139AMK6_GONPJ</name>
<dbReference type="InterPro" id="IPR007757">
    <property type="entry name" value="MT-A70-like"/>
</dbReference>
<evidence type="ECO:0000256" key="5">
    <source>
        <dbReference type="ARBA" id="ARBA00048957"/>
    </source>
</evidence>